<evidence type="ECO:0000313" key="4">
    <source>
        <dbReference type="Proteomes" id="UP001265700"/>
    </source>
</evidence>
<dbReference type="PANTHER" id="PTHR34408:SF1">
    <property type="entry name" value="GLYCOSYL HYDROLASE FAMILY 19 DOMAIN-CONTAINING PROTEIN HI_1415"/>
    <property type="match status" value="1"/>
</dbReference>
<feature type="domain" description="SH3b" evidence="2">
    <location>
        <begin position="27"/>
        <end position="90"/>
    </location>
</feature>
<dbReference type="Proteomes" id="UP001265700">
    <property type="component" value="Unassembled WGS sequence"/>
</dbReference>
<evidence type="ECO:0000256" key="1">
    <source>
        <dbReference type="SAM" id="SignalP"/>
    </source>
</evidence>
<dbReference type="Pfam" id="PF06347">
    <property type="entry name" value="SH3_4"/>
    <property type="match status" value="1"/>
</dbReference>
<dbReference type="Gene3D" id="2.30.30.40">
    <property type="entry name" value="SH3 Domains"/>
    <property type="match status" value="2"/>
</dbReference>
<feature type="signal peptide" evidence="1">
    <location>
        <begin position="1"/>
        <end position="26"/>
    </location>
</feature>
<proteinExistence type="predicted"/>
<dbReference type="RefSeq" id="WP_310311205.1">
    <property type="nucleotide sequence ID" value="NZ_JAVDWU010000001.1"/>
</dbReference>
<dbReference type="PANTHER" id="PTHR34408">
    <property type="entry name" value="FAMILY PROTEIN, PUTATIVE-RELATED"/>
    <property type="match status" value="1"/>
</dbReference>
<evidence type="ECO:0000313" key="3">
    <source>
        <dbReference type="EMBL" id="MDR7148521.1"/>
    </source>
</evidence>
<keyword evidence="4" id="KW-1185">Reference proteome</keyword>
<dbReference type="EMBL" id="JAVDWU010000001">
    <property type="protein sequence ID" value="MDR7148521.1"/>
    <property type="molecule type" value="Genomic_DNA"/>
</dbReference>
<dbReference type="InterPro" id="IPR052354">
    <property type="entry name" value="Cell_Wall_Dynamics_Protein"/>
</dbReference>
<name>A0ABU1WGX8_9BURK</name>
<accession>A0ABU1WGX8</accession>
<dbReference type="InterPro" id="IPR003646">
    <property type="entry name" value="SH3-like_bac-type"/>
</dbReference>
<gene>
    <name evidence="3" type="ORF">J2W49_000449</name>
</gene>
<evidence type="ECO:0000259" key="2">
    <source>
        <dbReference type="PROSITE" id="PS51781"/>
    </source>
</evidence>
<feature type="chain" id="PRO_5045685329" evidence="1">
    <location>
        <begin position="27"/>
        <end position="151"/>
    </location>
</feature>
<protein>
    <submittedName>
        <fullName evidence="3">Uncharacterized protein YgiM (DUF1202 family)</fullName>
    </submittedName>
</protein>
<reference evidence="3 4" key="1">
    <citation type="submission" date="2023-07" db="EMBL/GenBank/DDBJ databases">
        <title>Sorghum-associated microbial communities from plants grown in Nebraska, USA.</title>
        <authorList>
            <person name="Schachtman D."/>
        </authorList>
    </citation>
    <scope>NUCLEOTIDE SEQUENCE [LARGE SCALE GENOMIC DNA]</scope>
    <source>
        <strain evidence="3 4">4249</strain>
    </source>
</reference>
<dbReference type="InterPro" id="IPR010466">
    <property type="entry name" value="DUF1058"/>
</dbReference>
<sequence length="151" mass="16697">MLGAPTARHFVIAASLCLATLSSAMAQNMVSVKGSTLNMRSGPGTHNDILWELKKGYPLQVVKRQNKWLQVKDFEGDTGWVAGSLTSSKPHHIVKRPTANVRSGPGTQHRIVGKAVYGEVVRTREKRGKWVRVERSDAPNGWIAKSLLWGW</sequence>
<dbReference type="PROSITE" id="PS51781">
    <property type="entry name" value="SH3B"/>
    <property type="match status" value="1"/>
</dbReference>
<comment type="caution">
    <text evidence="3">The sequence shown here is derived from an EMBL/GenBank/DDBJ whole genome shotgun (WGS) entry which is preliminary data.</text>
</comment>
<keyword evidence="1" id="KW-0732">Signal</keyword>
<organism evidence="3 4">
    <name type="scientific">Hydrogenophaga palleronii</name>
    <dbReference type="NCBI Taxonomy" id="65655"/>
    <lineage>
        <taxon>Bacteria</taxon>
        <taxon>Pseudomonadati</taxon>
        <taxon>Pseudomonadota</taxon>
        <taxon>Betaproteobacteria</taxon>
        <taxon>Burkholderiales</taxon>
        <taxon>Comamonadaceae</taxon>
        <taxon>Hydrogenophaga</taxon>
    </lineage>
</organism>
<dbReference type="Pfam" id="PF08239">
    <property type="entry name" value="SH3_3"/>
    <property type="match status" value="1"/>
</dbReference>
<dbReference type="SMART" id="SM00287">
    <property type="entry name" value="SH3b"/>
    <property type="match status" value="2"/>
</dbReference>